<protein>
    <submittedName>
        <fullName evidence="2">Uncharacterized protein</fullName>
    </submittedName>
</protein>
<dbReference type="EMBL" id="AZIL01000609">
    <property type="protein sequence ID" value="EWM26604.1"/>
    <property type="molecule type" value="Genomic_DNA"/>
</dbReference>
<evidence type="ECO:0000256" key="1">
    <source>
        <dbReference type="SAM" id="MobiDB-lite"/>
    </source>
</evidence>
<proteinExistence type="predicted"/>
<comment type="caution">
    <text evidence="2">The sequence shown here is derived from an EMBL/GenBank/DDBJ whole genome shotgun (WGS) entry which is preliminary data.</text>
</comment>
<evidence type="ECO:0000313" key="3">
    <source>
        <dbReference type="Proteomes" id="UP000019335"/>
    </source>
</evidence>
<organism evidence="2 3">
    <name type="scientific">Nannochloropsis gaditana</name>
    <dbReference type="NCBI Taxonomy" id="72520"/>
    <lineage>
        <taxon>Eukaryota</taxon>
        <taxon>Sar</taxon>
        <taxon>Stramenopiles</taxon>
        <taxon>Ochrophyta</taxon>
        <taxon>Eustigmatophyceae</taxon>
        <taxon>Eustigmatales</taxon>
        <taxon>Monodopsidaceae</taxon>
        <taxon>Nannochloropsis</taxon>
    </lineage>
</organism>
<accession>W7U1U0</accession>
<name>W7U1U0_9STRA</name>
<dbReference type="AlphaFoldDB" id="W7U1U0"/>
<feature type="region of interest" description="Disordered" evidence="1">
    <location>
        <begin position="34"/>
        <end position="69"/>
    </location>
</feature>
<keyword evidence="3" id="KW-1185">Reference proteome</keyword>
<gene>
    <name evidence="2" type="ORF">Naga_100001g83</name>
</gene>
<evidence type="ECO:0000313" key="2">
    <source>
        <dbReference type="EMBL" id="EWM26604.1"/>
    </source>
</evidence>
<reference evidence="2 3" key="1">
    <citation type="journal article" date="2014" name="Mol. Plant">
        <title>Chromosome Scale Genome Assembly and Transcriptome Profiling of Nannochloropsis gaditana in Nitrogen Depletion.</title>
        <authorList>
            <person name="Corteggiani Carpinelli E."/>
            <person name="Telatin A."/>
            <person name="Vitulo N."/>
            <person name="Forcato C."/>
            <person name="D'Angelo M."/>
            <person name="Schiavon R."/>
            <person name="Vezzi A."/>
            <person name="Giacometti G.M."/>
            <person name="Morosinotto T."/>
            <person name="Valle G."/>
        </authorList>
    </citation>
    <scope>NUCLEOTIDE SEQUENCE [LARGE SCALE GENOMIC DNA]</scope>
    <source>
        <strain evidence="2 3">B-31</strain>
    </source>
</reference>
<sequence length="130" mass="14791">MQVAPIQRAGRPGGRWLWRHEWRDRADGARRLETWGKGAQHRQGVGSRPHHRNREPTTRGRTARARTRSPSYILLQLSRRSSKMRKNFYDAAPALISMIVTMTWTCTSRMEEAGEVLGTSGSRTGLPPGR</sequence>
<dbReference type="Proteomes" id="UP000019335">
    <property type="component" value="Chromosome 8"/>
</dbReference>